<proteinExistence type="predicted"/>
<protein>
    <submittedName>
        <fullName evidence="2">Uncharacterized protein</fullName>
    </submittedName>
</protein>
<sequence length="172" mass="19087">VDQQYVLFLVWSSGSINPQNYDGDAAFDGKEHDFDAKNPNSEVNVSPSSSAQSRIQDDKTKKEAKGKIPVEFFIGYRDLSAEFEDCSDNSNASQLPDDLDMLELKDITYSDDDNDVGAEVDFHNLESSITVSSIPTTRIHKDHHVSQIIGDLSLTTQTRSMTRVLKDQGGLL</sequence>
<comment type="caution">
    <text evidence="2">The sequence shown here is derived from an EMBL/GenBank/DDBJ whole genome shotgun (WGS) entry which is preliminary data.</text>
</comment>
<organism evidence="2">
    <name type="scientific">Tanacetum cinerariifolium</name>
    <name type="common">Dalmatian daisy</name>
    <name type="synonym">Chrysanthemum cinerariifolium</name>
    <dbReference type="NCBI Taxonomy" id="118510"/>
    <lineage>
        <taxon>Eukaryota</taxon>
        <taxon>Viridiplantae</taxon>
        <taxon>Streptophyta</taxon>
        <taxon>Embryophyta</taxon>
        <taxon>Tracheophyta</taxon>
        <taxon>Spermatophyta</taxon>
        <taxon>Magnoliopsida</taxon>
        <taxon>eudicotyledons</taxon>
        <taxon>Gunneridae</taxon>
        <taxon>Pentapetalae</taxon>
        <taxon>asterids</taxon>
        <taxon>campanulids</taxon>
        <taxon>Asterales</taxon>
        <taxon>Asteraceae</taxon>
        <taxon>Asteroideae</taxon>
        <taxon>Anthemideae</taxon>
        <taxon>Anthemidinae</taxon>
        <taxon>Tanacetum</taxon>
    </lineage>
</organism>
<feature type="region of interest" description="Disordered" evidence="1">
    <location>
        <begin position="30"/>
        <end position="63"/>
    </location>
</feature>
<reference evidence="2" key="1">
    <citation type="journal article" date="2019" name="Sci. Rep.">
        <title>Draft genome of Tanacetum cinerariifolium, the natural source of mosquito coil.</title>
        <authorList>
            <person name="Yamashiro T."/>
            <person name="Shiraishi A."/>
            <person name="Satake H."/>
            <person name="Nakayama K."/>
        </authorList>
    </citation>
    <scope>NUCLEOTIDE SEQUENCE</scope>
</reference>
<evidence type="ECO:0000256" key="1">
    <source>
        <dbReference type="SAM" id="MobiDB-lite"/>
    </source>
</evidence>
<evidence type="ECO:0000313" key="2">
    <source>
        <dbReference type="EMBL" id="GFC87681.1"/>
    </source>
</evidence>
<name>A0A699RWS2_TANCI</name>
<dbReference type="EMBL" id="BKCJ011111511">
    <property type="protein sequence ID" value="GFC87681.1"/>
    <property type="molecule type" value="Genomic_DNA"/>
</dbReference>
<accession>A0A699RWS2</accession>
<dbReference type="AlphaFoldDB" id="A0A699RWS2"/>
<feature type="non-terminal residue" evidence="2">
    <location>
        <position position="1"/>
    </location>
</feature>
<gene>
    <name evidence="2" type="ORF">Tci_859651</name>
</gene>
<feature type="compositionally biased region" description="Low complexity" evidence="1">
    <location>
        <begin position="38"/>
        <end position="50"/>
    </location>
</feature>